<feature type="non-terminal residue" evidence="5">
    <location>
        <position position="174"/>
    </location>
</feature>
<evidence type="ECO:0000256" key="3">
    <source>
        <dbReference type="ARBA" id="ARBA00022801"/>
    </source>
</evidence>
<accession>A0A3B1DE33</accession>
<dbReference type="GO" id="GO:0047789">
    <property type="term" value="F:creatininase activity"/>
    <property type="evidence" value="ECO:0007669"/>
    <property type="project" value="UniProtKB-EC"/>
</dbReference>
<organism evidence="5">
    <name type="scientific">hydrothermal vent metagenome</name>
    <dbReference type="NCBI Taxonomy" id="652676"/>
    <lineage>
        <taxon>unclassified sequences</taxon>
        <taxon>metagenomes</taxon>
        <taxon>ecological metagenomes</taxon>
    </lineage>
</organism>
<protein>
    <submittedName>
        <fullName evidence="5">Creatinine amidohydrolase</fullName>
        <ecNumber evidence="5">3.5.2.10</ecNumber>
    </submittedName>
</protein>
<dbReference type="Gene3D" id="3.40.50.10310">
    <property type="entry name" value="Creatininase"/>
    <property type="match status" value="1"/>
</dbReference>
<dbReference type="Pfam" id="PF02633">
    <property type="entry name" value="Creatininase"/>
    <property type="match status" value="1"/>
</dbReference>
<dbReference type="GO" id="GO:0016811">
    <property type="term" value="F:hydrolase activity, acting on carbon-nitrogen (but not peptide) bonds, in linear amides"/>
    <property type="evidence" value="ECO:0007669"/>
    <property type="project" value="TreeGrafter"/>
</dbReference>
<dbReference type="AlphaFoldDB" id="A0A3B1DE33"/>
<evidence type="ECO:0000256" key="2">
    <source>
        <dbReference type="ARBA" id="ARBA00022723"/>
    </source>
</evidence>
<proteinExistence type="predicted"/>
<gene>
    <name evidence="5" type="ORF">MNBD_NITROSPIRAE03-1140</name>
</gene>
<comment type="cofactor">
    <cofactor evidence="1">
        <name>Zn(2+)</name>
        <dbReference type="ChEBI" id="CHEBI:29105"/>
    </cofactor>
</comment>
<dbReference type="InterPro" id="IPR003785">
    <property type="entry name" value="Creatininase/forma_Hydrolase"/>
</dbReference>
<reference evidence="5" key="1">
    <citation type="submission" date="2018-06" db="EMBL/GenBank/DDBJ databases">
        <authorList>
            <person name="Zhirakovskaya E."/>
        </authorList>
    </citation>
    <scope>NUCLEOTIDE SEQUENCE</scope>
</reference>
<keyword evidence="3 5" id="KW-0378">Hydrolase</keyword>
<dbReference type="GO" id="GO:0046872">
    <property type="term" value="F:metal ion binding"/>
    <property type="evidence" value="ECO:0007669"/>
    <property type="project" value="UniProtKB-KW"/>
</dbReference>
<keyword evidence="4" id="KW-0862">Zinc</keyword>
<dbReference type="SUPFAM" id="SSF102215">
    <property type="entry name" value="Creatininase"/>
    <property type="match status" value="1"/>
</dbReference>
<name>A0A3B1DE33_9ZZZZ</name>
<dbReference type="EC" id="3.5.2.10" evidence="5"/>
<dbReference type="InterPro" id="IPR024087">
    <property type="entry name" value="Creatininase-like_sf"/>
</dbReference>
<dbReference type="GO" id="GO:0009231">
    <property type="term" value="P:riboflavin biosynthetic process"/>
    <property type="evidence" value="ECO:0007669"/>
    <property type="project" value="TreeGrafter"/>
</dbReference>
<evidence type="ECO:0000313" key="5">
    <source>
        <dbReference type="EMBL" id="VAX34294.1"/>
    </source>
</evidence>
<keyword evidence="2" id="KW-0479">Metal-binding</keyword>
<dbReference type="EMBL" id="UOGI01000288">
    <property type="protein sequence ID" value="VAX34294.1"/>
    <property type="molecule type" value="Genomic_DNA"/>
</dbReference>
<dbReference type="PANTHER" id="PTHR35005">
    <property type="entry name" value="3-DEHYDRO-SCYLLO-INOSOSE HYDROLASE"/>
    <property type="match status" value="1"/>
</dbReference>
<evidence type="ECO:0000256" key="4">
    <source>
        <dbReference type="ARBA" id="ARBA00022833"/>
    </source>
</evidence>
<dbReference type="PANTHER" id="PTHR35005:SF1">
    <property type="entry name" value="2-AMINO-5-FORMYLAMINO-6-RIBOSYLAMINOPYRIMIDIN-4(3H)-ONE 5'-MONOPHOSPHATE DEFORMYLASE"/>
    <property type="match status" value="1"/>
</dbReference>
<evidence type="ECO:0000256" key="1">
    <source>
        <dbReference type="ARBA" id="ARBA00001947"/>
    </source>
</evidence>
<sequence length="174" mass="19494">MQIEEITMEEFKKGLKKTKTLIIPYGTVEEHGRHLPLSTDTIIAVEILRLVGERKKVFIAPPLHYGVCTTTRLHPGTISITPETLRRITLDMVRDSFRKGIKNFMLISGHGGGLHMNALKEVAEILVEEIKGIRIAVVSPYELLWKELSGIAETENDSHAGEIETSVMLALRPE</sequence>